<dbReference type="RefSeq" id="WP_222877310.1">
    <property type="nucleotide sequence ID" value="NZ_AP023361.1"/>
</dbReference>
<dbReference type="KEGG" id="tso:IZ6_14290"/>
<keyword evidence="2" id="KW-1185">Reference proteome</keyword>
<evidence type="ECO:0008006" key="3">
    <source>
        <dbReference type="Google" id="ProtNLM"/>
    </source>
</evidence>
<accession>A0A6S6QK40</accession>
<dbReference type="InterPro" id="IPR011473">
    <property type="entry name" value="DUF1579"/>
</dbReference>
<evidence type="ECO:0000313" key="1">
    <source>
        <dbReference type="EMBL" id="BCJ90694.1"/>
    </source>
</evidence>
<proteinExistence type="predicted"/>
<dbReference type="Pfam" id="PF07617">
    <property type="entry name" value="DUF1579"/>
    <property type="match status" value="1"/>
</dbReference>
<organism evidence="1 2">
    <name type="scientific">Terrihabitans soli</name>
    <dbReference type="NCBI Taxonomy" id="708113"/>
    <lineage>
        <taxon>Bacteria</taxon>
        <taxon>Pseudomonadati</taxon>
        <taxon>Pseudomonadota</taxon>
        <taxon>Alphaproteobacteria</taxon>
        <taxon>Hyphomicrobiales</taxon>
        <taxon>Terrihabitans</taxon>
    </lineage>
</organism>
<name>A0A6S6QK40_9HYPH</name>
<dbReference type="EMBL" id="AP023361">
    <property type="protein sequence ID" value="BCJ90694.1"/>
    <property type="molecule type" value="Genomic_DNA"/>
</dbReference>
<dbReference type="AlphaFoldDB" id="A0A6S6QK40"/>
<reference evidence="1 2" key="1">
    <citation type="submission" date="2020-08" db="EMBL/GenBank/DDBJ databases">
        <title>Genome sequence of Rhizobiales bacterium strain IZ6.</title>
        <authorList>
            <person name="Nakai R."/>
            <person name="Naganuma T."/>
        </authorList>
    </citation>
    <scope>NUCLEOTIDE SEQUENCE [LARGE SCALE GENOMIC DNA]</scope>
    <source>
        <strain evidence="1 2">IZ6</strain>
    </source>
</reference>
<dbReference type="Proteomes" id="UP000515317">
    <property type="component" value="Chromosome"/>
</dbReference>
<gene>
    <name evidence="1" type="ORF">IZ6_14290</name>
</gene>
<protein>
    <recommendedName>
        <fullName evidence="3">DUF1579 domain-containing protein</fullName>
    </recommendedName>
</protein>
<sequence>MEMPAPVEEHKWLQELIGEWTSTGEMKMGEEEMKSSGTETITAFGGFWTVGEMRGKMPGSDVESKSVITLGYDVAKKKYVGTFVSDMMGYLWVYEGTRKGNVLTLDAEGPSFKGDGSLAKYQDIIEIRSEKEYELRSQVLGEDGTWTPFMSMIFKRTK</sequence>
<evidence type="ECO:0000313" key="2">
    <source>
        <dbReference type="Proteomes" id="UP000515317"/>
    </source>
</evidence>